<sequence>MPAYRHLFFDLDHTLWDFDRCSGETLEELFHEHRMDTLGAVRADTFVSTFRTINRDLWNQYGAGQITQQQLRDTRFSLVLNQLGLPETDIQTALTEQYMERCSRKPHLRPYAREVLDHLRHRYELHILTNGFDDVQFIKMQSSGITDYFTHIITAEKAGCYKPNARIFDYALQRAGARLHHSLMIGDSLEADVVGARNAGMDHVFYNCDGLTHTEMPTYEITCLSELKAIL</sequence>
<gene>
    <name evidence="1" type="ORF">AVDCRST_MAG56-5563</name>
</gene>
<dbReference type="SUPFAM" id="SSF56784">
    <property type="entry name" value="HAD-like"/>
    <property type="match status" value="1"/>
</dbReference>
<dbReference type="EMBL" id="CADCTQ010000454">
    <property type="protein sequence ID" value="CAA9301580.1"/>
    <property type="molecule type" value="Genomic_DNA"/>
</dbReference>
<dbReference type="NCBIfam" id="TIGR02254">
    <property type="entry name" value="YjjG_YfnB"/>
    <property type="match status" value="1"/>
</dbReference>
<dbReference type="PANTHER" id="PTHR47478:SF1">
    <property type="entry name" value="PYRIMIDINE 5'-NUCLEOTIDASE YJJG"/>
    <property type="match status" value="1"/>
</dbReference>
<dbReference type="Gene3D" id="1.10.150.240">
    <property type="entry name" value="Putative phosphatase, domain 2"/>
    <property type="match status" value="1"/>
</dbReference>
<dbReference type="InterPro" id="IPR023214">
    <property type="entry name" value="HAD_sf"/>
</dbReference>
<accession>A0A6J4KBQ6</accession>
<dbReference type="Gene3D" id="3.40.50.1000">
    <property type="entry name" value="HAD superfamily/HAD-like"/>
    <property type="match status" value="1"/>
</dbReference>
<dbReference type="InterPro" id="IPR036412">
    <property type="entry name" value="HAD-like_sf"/>
</dbReference>
<organism evidence="1">
    <name type="scientific">uncultured Cytophagales bacterium</name>
    <dbReference type="NCBI Taxonomy" id="158755"/>
    <lineage>
        <taxon>Bacteria</taxon>
        <taxon>Pseudomonadati</taxon>
        <taxon>Bacteroidota</taxon>
        <taxon>Sphingobacteriia</taxon>
        <taxon>Sphingobacteriales</taxon>
        <taxon>environmental samples</taxon>
    </lineage>
</organism>
<keyword evidence="1" id="KW-0378">Hydrolase</keyword>
<dbReference type="PANTHER" id="PTHR47478">
    <property type="match status" value="1"/>
</dbReference>
<evidence type="ECO:0000313" key="1">
    <source>
        <dbReference type="EMBL" id="CAA9301580.1"/>
    </source>
</evidence>
<protein>
    <submittedName>
        <fullName evidence="1">5'-nucleotidase YjjG</fullName>
        <ecNumber evidence="1">3.1.3.5</ecNumber>
    </submittedName>
</protein>
<proteinExistence type="predicted"/>
<reference evidence="1" key="1">
    <citation type="submission" date="2020-02" db="EMBL/GenBank/DDBJ databases">
        <authorList>
            <person name="Meier V. D."/>
        </authorList>
    </citation>
    <scope>NUCLEOTIDE SEQUENCE</scope>
    <source>
        <strain evidence="1">AVDCRST_MAG56</strain>
    </source>
</reference>
<dbReference type="SFLD" id="SFLDS00003">
    <property type="entry name" value="Haloacid_Dehalogenase"/>
    <property type="match status" value="1"/>
</dbReference>
<dbReference type="SFLD" id="SFLDG01129">
    <property type="entry name" value="C1.5:_HAD__Beta-PGM__Phosphata"/>
    <property type="match status" value="1"/>
</dbReference>
<dbReference type="InterPro" id="IPR023198">
    <property type="entry name" value="PGP-like_dom2"/>
</dbReference>
<name>A0A6J4KBQ6_9SPHI</name>
<dbReference type="InterPro" id="IPR011951">
    <property type="entry name" value="HAD-SF_hydro_IA_YjjG/PynA"/>
</dbReference>
<dbReference type="Pfam" id="PF00702">
    <property type="entry name" value="Hydrolase"/>
    <property type="match status" value="1"/>
</dbReference>
<dbReference type="GO" id="GO:0008253">
    <property type="term" value="F:5'-nucleotidase activity"/>
    <property type="evidence" value="ECO:0007669"/>
    <property type="project" value="UniProtKB-EC"/>
</dbReference>
<dbReference type="NCBIfam" id="TIGR01549">
    <property type="entry name" value="HAD-SF-IA-v1"/>
    <property type="match status" value="1"/>
</dbReference>
<dbReference type="InterPro" id="IPR052550">
    <property type="entry name" value="Pyrimidine_5'-ntase_YjjG"/>
</dbReference>
<dbReference type="EC" id="3.1.3.5" evidence="1"/>
<dbReference type="InterPro" id="IPR006439">
    <property type="entry name" value="HAD-SF_hydro_IA"/>
</dbReference>
<dbReference type="AlphaFoldDB" id="A0A6J4KBQ6"/>